<dbReference type="Proteomes" id="UP000473885">
    <property type="component" value="Unassembled WGS sequence"/>
</dbReference>
<proteinExistence type="predicted"/>
<dbReference type="InterPro" id="IPR058365">
    <property type="entry name" value="DUF8052"/>
</dbReference>
<evidence type="ECO:0000313" key="2">
    <source>
        <dbReference type="EMBL" id="NEZ47534.1"/>
    </source>
</evidence>
<name>A0A6M0RB65_9CLOT</name>
<dbReference type="AlphaFoldDB" id="A0A6M0RB65"/>
<sequence length="169" mass="20081">MESQKYMERLINSYKTYFKVQRNISILANKLDVFATCNLVNVRTMLTENDIIDSFETNEYCFVKEVNEISEDFLDGFTKMLIKAESKYVSPHKDHKSSYITGIILSNTPVNFKIKKFIKKFKYCKAYKFYWYGWCDIRLILVDLTNEEIITNKAAKVVKKVYQVHFNKE</sequence>
<comment type="caution">
    <text evidence="2">The sequence shown here is derived from an EMBL/GenBank/DDBJ whole genome shotgun (WGS) entry which is preliminary data.</text>
</comment>
<gene>
    <name evidence="2" type="ORF">FDF74_10055</name>
</gene>
<evidence type="ECO:0000259" key="1">
    <source>
        <dbReference type="Pfam" id="PF26226"/>
    </source>
</evidence>
<evidence type="ECO:0000313" key="3">
    <source>
        <dbReference type="Proteomes" id="UP000473885"/>
    </source>
</evidence>
<accession>A0A6M0RB65</accession>
<feature type="domain" description="DUF8052" evidence="1">
    <location>
        <begin position="3"/>
        <end position="163"/>
    </location>
</feature>
<reference evidence="2 3" key="1">
    <citation type="submission" date="2019-04" db="EMBL/GenBank/DDBJ databases">
        <title>Genome sequencing of Clostridium botulinum Groups I-IV and Clostridium butyricum.</title>
        <authorList>
            <person name="Brunt J."/>
            <person name="Van Vliet A.H.M."/>
            <person name="Stringer S.C."/>
            <person name="Carter A.T."/>
            <person name="Peck M.W."/>
        </authorList>
    </citation>
    <scope>NUCLEOTIDE SEQUENCE [LARGE SCALE GENOMIC DNA]</scope>
    <source>
        <strain evidence="2 3">IFR 18/094</strain>
    </source>
</reference>
<organism evidence="2 3">
    <name type="scientific">Clostridium niameyense</name>
    <dbReference type="NCBI Taxonomy" id="1622073"/>
    <lineage>
        <taxon>Bacteria</taxon>
        <taxon>Bacillati</taxon>
        <taxon>Bacillota</taxon>
        <taxon>Clostridia</taxon>
        <taxon>Eubacteriales</taxon>
        <taxon>Clostridiaceae</taxon>
        <taxon>Clostridium</taxon>
    </lineage>
</organism>
<dbReference type="EMBL" id="SXDP01000008">
    <property type="protein sequence ID" value="NEZ47534.1"/>
    <property type="molecule type" value="Genomic_DNA"/>
</dbReference>
<keyword evidence="3" id="KW-1185">Reference proteome</keyword>
<dbReference type="RefSeq" id="WP_163249521.1">
    <property type="nucleotide sequence ID" value="NZ_SXDP01000008.1"/>
</dbReference>
<protein>
    <recommendedName>
        <fullName evidence="1">DUF8052 domain-containing protein</fullName>
    </recommendedName>
</protein>
<dbReference type="Pfam" id="PF26226">
    <property type="entry name" value="DUF8052"/>
    <property type="match status" value="1"/>
</dbReference>